<feature type="transmembrane region" description="Helical" evidence="7">
    <location>
        <begin position="633"/>
        <end position="654"/>
    </location>
</feature>
<dbReference type="AlphaFoldDB" id="A0A8S9ZW30"/>
<reference evidence="9" key="1">
    <citation type="journal article" date="2020" name="Ecol. Evol.">
        <title>Genome structure and content of the rice root-knot nematode (Meloidogyne graminicola).</title>
        <authorList>
            <person name="Phan N.T."/>
            <person name="Danchin E.G.J."/>
            <person name="Klopp C."/>
            <person name="Perfus-Barbeoch L."/>
            <person name="Kozlowski D.K."/>
            <person name="Koutsovoulos G.D."/>
            <person name="Lopez-Roques C."/>
            <person name="Bouchez O."/>
            <person name="Zahm M."/>
            <person name="Besnard G."/>
            <person name="Bellafiore S."/>
        </authorList>
    </citation>
    <scope>NUCLEOTIDE SEQUENCE</scope>
    <source>
        <strain evidence="9">VN-18</strain>
    </source>
</reference>
<keyword evidence="10" id="KW-1185">Reference proteome</keyword>
<comment type="similarity">
    <text evidence="2">Belongs to the peptidase S54 family.</text>
</comment>
<dbReference type="GO" id="GO:0050708">
    <property type="term" value="P:regulation of protein secretion"/>
    <property type="evidence" value="ECO:0007669"/>
    <property type="project" value="TreeGrafter"/>
</dbReference>
<evidence type="ECO:0000256" key="5">
    <source>
        <dbReference type="ARBA" id="ARBA00022989"/>
    </source>
</evidence>
<feature type="domain" description="Peptidase S54 rhomboid" evidence="8">
    <location>
        <begin position="551"/>
        <end position="701"/>
    </location>
</feature>
<evidence type="ECO:0000256" key="6">
    <source>
        <dbReference type="ARBA" id="ARBA00023136"/>
    </source>
</evidence>
<dbReference type="GO" id="GO:0004252">
    <property type="term" value="F:serine-type endopeptidase activity"/>
    <property type="evidence" value="ECO:0007669"/>
    <property type="project" value="InterPro"/>
</dbReference>
<protein>
    <submittedName>
        <fullName evidence="9">Rhomboid domain-containing protein</fullName>
    </submittedName>
</protein>
<dbReference type="Gene3D" id="1.20.1540.10">
    <property type="entry name" value="Rhomboid-like"/>
    <property type="match status" value="1"/>
</dbReference>
<dbReference type="PANTHER" id="PTHR45965">
    <property type="entry name" value="INACTIVE RHOMBOID PROTEIN"/>
    <property type="match status" value="1"/>
</dbReference>
<feature type="transmembrane region" description="Helical" evidence="7">
    <location>
        <begin position="716"/>
        <end position="738"/>
    </location>
</feature>
<evidence type="ECO:0000256" key="3">
    <source>
        <dbReference type="ARBA" id="ARBA00022692"/>
    </source>
</evidence>
<feature type="transmembrane region" description="Helical" evidence="7">
    <location>
        <begin position="553"/>
        <end position="579"/>
    </location>
</feature>
<proteinExistence type="inferred from homology"/>
<evidence type="ECO:0000256" key="2">
    <source>
        <dbReference type="ARBA" id="ARBA00009045"/>
    </source>
</evidence>
<dbReference type="Proteomes" id="UP000605970">
    <property type="component" value="Unassembled WGS sequence"/>
</dbReference>
<feature type="transmembrane region" description="Helical" evidence="7">
    <location>
        <begin position="307"/>
        <end position="328"/>
    </location>
</feature>
<feature type="transmembrane region" description="Helical" evidence="7">
    <location>
        <begin position="609"/>
        <end position="627"/>
    </location>
</feature>
<evidence type="ECO:0000259" key="8">
    <source>
        <dbReference type="Pfam" id="PF01694"/>
    </source>
</evidence>
<evidence type="ECO:0000313" key="10">
    <source>
        <dbReference type="Proteomes" id="UP000605970"/>
    </source>
</evidence>
<gene>
    <name evidence="9" type="ORF">Mgra_00003260</name>
</gene>
<organism evidence="9 10">
    <name type="scientific">Meloidogyne graminicola</name>
    <dbReference type="NCBI Taxonomy" id="189291"/>
    <lineage>
        <taxon>Eukaryota</taxon>
        <taxon>Metazoa</taxon>
        <taxon>Ecdysozoa</taxon>
        <taxon>Nematoda</taxon>
        <taxon>Chromadorea</taxon>
        <taxon>Rhabditida</taxon>
        <taxon>Tylenchina</taxon>
        <taxon>Tylenchomorpha</taxon>
        <taxon>Tylenchoidea</taxon>
        <taxon>Meloidogynidae</taxon>
        <taxon>Meloidogyninae</taxon>
        <taxon>Meloidogyne</taxon>
    </lineage>
</organism>
<evidence type="ECO:0000256" key="4">
    <source>
        <dbReference type="ARBA" id="ARBA00022824"/>
    </source>
</evidence>
<feature type="transmembrane region" description="Helical" evidence="7">
    <location>
        <begin position="585"/>
        <end position="602"/>
    </location>
</feature>
<dbReference type="InterPro" id="IPR022764">
    <property type="entry name" value="Peptidase_S54_rhomboid_dom"/>
</dbReference>
<feature type="transmembrane region" description="Helical" evidence="7">
    <location>
        <begin position="661"/>
        <end position="680"/>
    </location>
</feature>
<dbReference type="PANTHER" id="PTHR45965:SF3">
    <property type="entry name" value="INACTIVE RHOMBOID PROTEIN 1"/>
    <property type="match status" value="1"/>
</dbReference>
<comment type="caution">
    <text evidence="9">The sequence shown here is derived from an EMBL/GenBank/DDBJ whole genome shotgun (WGS) entry which is preliminary data.</text>
</comment>
<keyword evidence="6 7" id="KW-0472">Membrane</keyword>
<dbReference type="InterPro" id="IPR051512">
    <property type="entry name" value="Inactive_Rhomboid"/>
</dbReference>
<dbReference type="InterPro" id="IPR035952">
    <property type="entry name" value="Rhomboid-like_sf"/>
</dbReference>
<evidence type="ECO:0000256" key="1">
    <source>
        <dbReference type="ARBA" id="ARBA00004477"/>
    </source>
</evidence>
<dbReference type="EMBL" id="JABEBT010000021">
    <property type="protein sequence ID" value="KAF7637294.1"/>
    <property type="molecule type" value="Genomic_DNA"/>
</dbReference>
<keyword evidence="4" id="KW-0256">Endoplasmic reticulum</keyword>
<sequence length="770" mass="88295">MDESDKWSQRRLRHCVQYGIKEEICSVSRDGYEGSLTNGKNNSTKRHPVNSMRSDRSIATALSRTRSLDRSFINPDCLLEKRESILGMACRGLNSVVNGDLFRQHQDDYSSKRNGSTVTRIPTCVSIRERVRFPGVFSSFPSSQKCSRQVSSTINNTCILTDVEKSNGNYVHTESSNLLFNKSDKQMDLDDEDADVLFIDTPNQIIDDTNLHEVTNSLSPDSCQISNRTSNAQEIKKNNISKFYKIIGGQESVLRFRTLKNFIKKKTTGNKMKDKQGNGLPICGQFISDPSIIVKLQDYSCDYRPCFTYWICTVHVFVLLLMILNFGIGTDFLNMLYNPFGVIERSGNVMTSSLSAAHIVVWEQNNIWIGPKYSDLVHIGAKYTPCMRQDKKIHEQILRERRIESETTGCCIGRWGCYQTSECPKQFAQHIKWINGSERSNNNIRVACGQDPRYCIKPRSVYPFIWGRDLIEWPICEQRMSSIPTKIKHMNCDVTGRPCCIQMHGQCRITSREYCDFVGGYFHSNAVLCSQVNCLHEVCGMTKFIRKDFPDQIYRLITPLFIHAGIIRCAISLIIYLTIMRKFEIMVYYFIFINYYFLKIGWHRLSTIYFTSGIGGYLASAVFVPYMPEVGPAGSEGGILGALIVHIIYSWNWLKQPFRVLFFHLAIAFALFILGFLPWIDNWAQVFGFVIGSLTAIILLPYITIGKGRVRKRRPLVAISFLFLVFIFSILSTLFFFYQIDYEQLALLNCPIPTKICDHQGLILRNWIPI</sequence>
<keyword evidence="5 7" id="KW-1133">Transmembrane helix</keyword>
<feature type="transmembrane region" description="Helical" evidence="7">
    <location>
        <begin position="686"/>
        <end position="704"/>
    </location>
</feature>
<accession>A0A8S9ZW30</accession>
<evidence type="ECO:0000313" key="9">
    <source>
        <dbReference type="EMBL" id="KAF7637294.1"/>
    </source>
</evidence>
<dbReference type="Pfam" id="PF01694">
    <property type="entry name" value="Rhomboid"/>
    <property type="match status" value="1"/>
</dbReference>
<evidence type="ECO:0000256" key="7">
    <source>
        <dbReference type="SAM" id="Phobius"/>
    </source>
</evidence>
<dbReference type="OrthoDB" id="2146116at2759"/>
<name>A0A8S9ZW30_9BILA</name>
<dbReference type="GO" id="GO:0005789">
    <property type="term" value="C:endoplasmic reticulum membrane"/>
    <property type="evidence" value="ECO:0007669"/>
    <property type="project" value="UniProtKB-SubCell"/>
</dbReference>
<dbReference type="SUPFAM" id="SSF144091">
    <property type="entry name" value="Rhomboid-like"/>
    <property type="match status" value="1"/>
</dbReference>
<comment type="subcellular location">
    <subcellularLocation>
        <location evidence="1">Endoplasmic reticulum membrane</location>
        <topology evidence="1">Multi-pass membrane protein</topology>
    </subcellularLocation>
</comment>
<dbReference type="GO" id="GO:0042058">
    <property type="term" value="P:regulation of epidermal growth factor receptor signaling pathway"/>
    <property type="evidence" value="ECO:0007669"/>
    <property type="project" value="TreeGrafter"/>
</dbReference>
<keyword evidence="3 7" id="KW-0812">Transmembrane</keyword>